<evidence type="ECO:0000313" key="2">
    <source>
        <dbReference type="Proteomes" id="UP001597024"/>
    </source>
</evidence>
<dbReference type="PANTHER" id="PTHR19959:SF119">
    <property type="entry name" value="FUNGAL LIPASE-LIKE DOMAIN-CONTAINING PROTEIN"/>
    <property type="match status" value="1"/>
</dbReference>
<organism evidence="1 2">
    <name type="scientific">Streptosporangium algeriense</name>
    <dbReference type="NCBI Taxonomy" id="1682748"/>
    <lineage>
        <taxon>Bacteria</taxon>
        <taxon>Bacillati</taxon>
        <taxon>Actinomycetota</taxon>
        <taxon>Actinomycetes</taxon>
        <taxon>Streptosporangiales</taxon>
        <taxon>Streptosporangiaceae</taxon>
        <taxon>Streptosporangium</taxon>
    </lineage>
</organism>
<feature type="non-terminal residue" evidence="1">
    <location>
        <position position="301"/>
    </location>
</feature>
<sequence length="301" mass="32195">PGLADQLTVGADTAQAVRLLTICTRAAGHRVFADDLDAGLTALCTRQAAALVPAAIEVAPQAERPAPLLAALQQVLNVPDLPHTTMRAWHDRLPQHSQVLAGWAVRLTAHLATWHRDHQDLRGLAVSLNNLSVRLGDLGRREEGLAAGEEATGVYRKLAQAHPDAHLPDLAASLNNLSVRLGSLGRREEGLAAIEEAVAIRRELARVHPDAHLPDLAASLNNLSVRLGDLGRREEGLAAGEEATGVYRKLAQAHPDAHLPDLALSLNNLSVRLGSLGRREEGLAAIEEAVAIRRELARVHP</sequence>
<protein>
    <submittedName>
        <fullName evidence="1">Tetratricopeptide repeat protein</fullName>
    </submittedName>
</protein>
<name>A0ABW3E511_9ACTN</name>
<dbReference type="PANTHER" id="PTHR19959">
    <property type="entry name" value="KINESIN LIGHT CHAIN"/>
    <property type="match status" value="1"/>
</dbReference>
<proteinExistence type="predicted"/>
<dbReference type="SUPFAM" id="SSF48452">
    <property type="entry name" value="TPR-like"/>
    <property type="match status" value="1"/>
</dbReference>
<dbReference type="EMBL" id="JBHTHX010002495">
    <property type="protein sequence ID" value="MFD0890522.1"/>
    <property type="molecule type" value="Genomic_DNA"/>
</dbReference>
<feature type="non-terminal residue" evidence="1">
    <location>
        <position position="1"/>
    </location>
</feature>
<dbReference type="InterPro" id="IPR011990">
    <property type="entry name" value="TPR-like_helical_dom_sf"/>
</dbReference>
<dbReference type="Gene3D" id="1.25.40.10">
    <property type="entry name" value="Tetratricopeptide repeat domain"/>
    <property type="match status" value="2"/>
</dbReference>
<accession>A0ABW3E511</accession>
<evidence type="ECO:0000313" key="1">
    <source>
        <dbReference type="EMBL" id="MFD0890522.1"/>
    </source>
</evidence>
<comment type="caution">
    <text evidence="1">The sequence shown here is derived from an EMBL/GenBank/DDBJ whole genome shotgun (WGS) entry which is preliminary data.</text>
</comment>
<dbReference type="Pfam" id="PF13374">
    <property type="entry name" value="TPR_10"/>
    <property type="match status" value="4"/>
</dbReference>
<gene>
    <name evidence="1" type="ORF">ACFQ08_38770</name>
</gene>
<dbReference type="Proteomes" id="UP001597024">
    <property type="component" value="Unassembled WGS sequence"/>
</dbReference>
<reference evidence="2" key="1">
    <citation type="journal article" date="2019" name="Int. J. Syst. Evol. Microbiol.">
        <title>The Global Catalogue of Microorganisms (GCM) 10K type strain sequencing project: providing services to taxonomists for standard genome sequencing and annotation.</title>
        <authorList>
            <consortium name="The Broad Institute Genomics Platform"/>
            <consortium name="The Broad Institute Genome Sequencing Center for Infectious Disease"/>
            <person name="Wu L."/>
            <person name="Ma J."/>
        </authorList>
    </citation>
    <scope>NUCLEOTIDE SEQUENCE [LARGE SCALE GENOMIC DNA]</scope>
    <source>
        <strain evidence="2">CCUG 62974</strain>
    </source>
</reference>
<keyword evidence="2" id="KW-1185">Reference proteome</keyword>